<protein>
    <submittedName>
        <fullName evidence="6">AcrR family transcriptional regulator</fullName>
    </submittedName>
</protein>
<evidence type="ECO:0000313" key="7">
    <source>
        <dbReference type="Proteomes" id="UP000588647"/>
    </source>
</evidence>
<dbReference type="PANTHER" id="PTHR30055:SF234">
    <property type="entry name" value="HTH-TYPE TRANSCRIPTIONAL REGULATOR BETI"/>
    <property type="match status" value="1"/>
</dbReference>
<dbReference type="GO" id="GO:0003700">
    <property type="term" value="F:DNA-binding transcription factor activity"/>
    <property type="evidence" value="ECO:0007669"/>
    <property type="project" value="TreeGrafter"/>
</dbReference>
<dbReference type="Gene3D" id="1.10.357.10">
    <property type="entry name" value="Tetracycline Repressor, domain 2"/>
    <property type="match status" value="1"/>
</dbReference>
<proteinExistence type="predicted"/>
<name>A0A7W6MNG1_9HYPH</name>
<dbReference type="AlphaFoldDB" id="A0A7W6MNG1"/>
<feature type="DNA-binding region" description="H-T-H motif" evidence="4">
    <location>
        <begin position="39"/>
        <end position="58"/>
    </location>
</feature>
<dbReference type="Proteomes" id="UP000588647">
    <property type="component" value="Unassembled WGS sequence"/>
</dbReference>
<evidence type="ECO:0000313" key="6">
    <source>
        <dbReference type="EMBL" id="MBB4001850.1"/>
    </source>
</evidence>
<organism evidence="6 7">
    <name type="scientific">Aurantimonas endophytica</name>
    <dbReference type="NCBI Taxonomy" id="1522175"/>
    <lineage>
        <taxon>Bacteria</taxon>
        <taxon>Pseudomonadati</taxon>
        <taxon>Pseudomonadota</taxon>
        <taxon>Alphaproteobacteria</taxon>
        <taxon>Hyphomicrobiales</taxon>
        <taxon>Aurantimonadaceae</taxon>
        <taxon>Aurantimonas</taxon>
    </lineage>
</organism>
<evidence type="ECO:0000256" key="2">
    <source>
        <dbReference type="ARBA" id="ARBA00023125"/>
    </source>
</evidence>
<dbReference type="InterPro" id="IPR036271">
    <property type="entry name" value="Tet_transcr_reg_TetR-rel_C_sf"/>
</dbReference>
<accession>A0A7W6MNG1</accession>
<dbReference type="EMBL" id="JACIEM010000001">
    <property type="protein sequence ID" value="MBB4001850.1"/>
    <property type="molecule type" value="Genomic_DNA"/>
</dbReference>
<reference evidence="6 7" key="1">
    <citation type="submission" date="2020-08" db="EMBL/GenBank/DDBJ databases">
        <title>Genomic Encyclopedia of Type Strains, Phase IV (KMG-IV): sequencing the most valuable type-strain genomes for metagenomic binning, comparative biology and taxonomic classification.</title>
        <authorList>
            <person name="Goeker M."/>
        </authorList>
    </citation>
    <scope>NUCLEOTIDE SEQUENCE [LARGE SCALE GENOMIC DNA]</scope>
    <source>
        <strain evidence="6 7">DSM 103570</strain>
    </source>
</reference>
<dbReference type="SUPFAM" id="SSF48498">
    <property type="entry name" value="Tetracyclin repressor-like, C-terminal domain"/>
    <property type="match status" value="1"/>
</dbReference>
<dbReference type="InterPro" id="IPR049445">
    <property type="entry name" value="TetR_SbtR-like_C"/>
</dbReference>
<keyword evidence="2 4" id="KW-0238">DNA-binding</keyword>
<dbReference type="PANTHER" id="PTHR30055">
    <property type="entry name" value="HTH-TYPE TRANSCRIPTIONAL REGULATOR RUTR"/>
    <property type="match status" value="1"/>
</dbReference>
<gene>
    <name evidence="6" type="ORF">GGR03_000897</name>
</gene>
<feature type="domain" description="HTH tetR-type" evidence="5">
    <location>
        <begin position="17"/>
        <end position="76"/>
    </location>
</feature>
<dbReference type="Pfam" id="PF21597">
    <property type="entry name" value="TetR_C_43"/>
    <property type="match status" value="1"/>
</dbReference>
<keyword evidence="7" id="KW-1185">Reference proteome</keyword>
<dbReference type="PRINTS" id="PR00455">
    <property type="entry name" value="HTHTETR"/>
</dbReference>
<dbReference type="PROSITE" id="PS50977">
    <property type="entry name" value="HTH_TETR_2"/>
    <property type="match status" value="1"/>
</dbReference>
<evidence type="ECO:0000256" key="4">
    <source>
        <dbReference type="PROSITE-ProRule" id="PRU00335"/>
    </source>
</evidence>
<dbReference type="SUPFAM" id="SSF46689">
    <property type="entry name" value="Homeodomain-like"/>
    <property type="match status" value="1"/>
</dbReference>
<evidence type="ECO:0000256" key="3">
    <source>
        <dbReference type="ARBA" id="ARBA00023163"/>
    </source>
</evidence>
<dbReference type="InterPro" id="IPR009057">
    <property type="entry name" value="Homeodomain-like_sf"/>
</dbReference>
<dbReference type="Pfam" id="PF00440">
    <property type="entry name" value="TetR_N"/>
    <property type="match status" value="1"/>
</dbReference>
<sequence length="205" mass="22292">MALKPGKATRKPRADSVRNRERLLEAAAEVFRTGGAEASLEMVARRAGVGIGTLYRHFPTRDALFEAVYRREVEQLTELAEQLAGAGDPVDALREWLRAGIRLVATKRGALTALALAVDSSSEVYAFSQTNLTKAAGMLLQRAIAGKRIRDDATAEDLLHVLIGISLMGKEAGWEKKVIRLIDIFVDGLQEQPDGHPVAEAPHAE</sequence>
<keyword evidence="3" id="KW-0804">Transcription</keyword>
<dbReference type="GO" id="GO:0000976">
    <property type="term" value="F:transcription cis-regulatory region binding"/>
    <property type="evidence" value="ECO:0007669"/>
    <property type="project" value="TreeGrafter"/>
</dbReference>
<keyword evidence="1" id="KW-0805">Transcription regulation</keyword>
<dbReference type="InterPro" id="IPR001647">
    <property type="entry name" value="HTH_TetR"/>
</dbReference>
<comment type="caution">
    <text evidence="6">The sequence shown here is derived from an EMBL/GenBank/DDBJ whole genome shotgun (WGS) entry which is preliminary data.</text>
</comment>
<dbReference type="InterPro" id="IPR050109">
    <property type="entry name" value="HTH-type_TetR-like_transc_reg"/>
</dbReference>
<dbReference type="RefSeq" id="WP_183206328.1">
    <property type="nucleotide sequence ID" value="NZ_JAAAMM010000001.1"/>
</dbReference>
<evidence type="ECO:0000256" key="1">
    <source>
        <dbReference type="ARBA" id="ARBA00023015"/>
    </source>
</evidence>
<evidence type="ECO:0000259" key="5">
    <source>
        <dbReference type="PROSITE" id="PS50977"/>
    </source>
</evidence>